<evidence type="ECO:0000313" key="2">
    <source>
        <dbReference type="EMBL" id="MBC6679071.1"/>
    </source>
</evidence>
<comment type="caution">
    <text evidence="2">The sequence shown here is derived from an EMBL/GenBank/DDBJ whole genome shotgun (WGS) entry which is preliminary data.</text>
</comment>
<keyword evidence="1" id="KW-0812">Transmembrane</keyword>
<dbReference type="Proteomes" id="UP000602647">
    <property type="component" value="Unassembled WGS sequence"/>
</dbReference>
<proteinExistence type="predicted"/>
<feature type="transmembrane region" description="Helical" evidence="1">
    <location>
        <begin position="135"/>
        <end position="155"/>
    </location>
</feature>
<dbReference type="NCBIfam" id="TIGR02838">
    <property type="entry name" value="spore_V_AC"/>
    <property type="match status" value="1"/>
</dbReference>
<dbReference type="InterPro" id="IPR005562">
    <property type="entry name" value="SpoVA"/>
</dbReference>
<dbReference type="PANTHER" id="PTHR38450">
    <property type="entry name" value="STAGE V SPORULATION PROTEIN AC-RELATED"/>
    <property type="match status" value="1"/>
</dbReference>
<dbReference type="PANTHER" id="PTHR38450:SF1">
    <property type="entry name" value="STAGE V SPORULATION PROTEIN AC"/>
    <property type="match status" value="1"/>
</dbReference>
<keyword evidence="1" id="KW-1133">Transmembrane helix</keyword>
<feature type="transmembrane region" description="Helical" evidence="1">
    <location>
        <begin position="70"/>
        <end position="88"/>
    </location>
</feature>
<keyword evidence="1" id="KW-0472">Membrane</keyword>
<evidence type="ECO:0000256" key="1">
    <source>
        <dbReference type="SAM" id="Phobius"/>
    </source>
</evidence>
<feature type="transmembrane region" description="Helical" evidence="1">
    <location>
        <begin position="39"/>
        <end position="58"/>
    </location>
</feature>
<keyword evidence="3" id="KW-1185">Reference proteome</keyword>
<organism evidence="2 3">
    <name type="scientific">Zhenpiania hominis</name>
    <dbReference type="NCBI Taxonomy" id="2763644"/>
    <lineage>
        <taxon>Bacteria</taxon>
        <taxon>Bacillati</taxon>
        <taxon>Bacillota</taxon>
        <taxon>Clostridia</taxon>
        <taxon>Peptostreptococcales</taxon>
        <taxon>Anaerovoracaceae</taxon>
        <taxon>Zhenpiania</taxon>
    </lineage>
</organism>
<name>A0A923NJD9_9FIRM</name>
<evidence type="ECO:0000313" key="3">
    <source>
        <dbReference type="Proteomes" id="UP000602647"/>
    </source>
</evidence>
<dbReference type="RefSeq" id="WP_187302180.1">
    <property type="nucleotide sequence ID" value="NZ_CBCTON010000015.1"/>
</dbReference>
<reference evidence="2" key="1">
    <citation type="submission" date="2020-08" db="EMBL/GenBank/DDBJ databases">
        <title>Genome public.</title>
        <authorList>
            <person name="Liu C."/>
            <person name="Sun Q."/>
        </authorList>
    </citation>
    <scope>NUCLEOTIDE SEQUENCE</scope>
    <source>
        <strain evidence="2">BX12</strain>
    </source>
</reference>
<dbReference type="EMBL" id="JACRYT010000003">
    <property type="protein sequence ID" value="MBC6679071.1"/>
    <property type="molecule type" value="Genomic_DNA"/>
</dbReference>
<dbReference type="Pfam" id="PF03862">
    <property type="entry name" value="SpoVAC_SpoVAEB"/>
    <property type="match status" value="1"/>
</dbReference>
<dbReference type="InterPro" id="IPR014203">
    <property type="entry name" value="Spore_V_AC"/>
</dbReference>
<gene>
    <name evidence="2" type="primary">spoVAC</name>
    <name evidence="2" type="ORF">H9L42_04435</name>
</gene>
<accession>A0A923NJD9</accession>
<dbReference type="AlphaFoldDB" id="A0A923NJD9"/>
<feature type="transmembrane region" description="Helical" evidence="1">
    <location>
        <begin position="95"/>
        <end position="115"/>
    </location>
</feature>
<protein>
    <submittedName>
        <fullName evidence="2">Stage V sporulation protein AC</fullName>
    </submittedName>
</protein>
<sequence length="158" mass="17016">MDEKEKSNKKQKKKVAKAYEQYASEFTPKPKYVQNCLKAFVVGGLICVGALLLEKWFIRNGFDEISASTYVTILLVMTAQLLTGIGVFDTIGKFAGAGVIVPITGFANSMVAPALEYKKEGVVLGVGAKLFSLAGPVLVCGISVSAVIGVIYWLIEKF</sequence>